<protein>
    <submittedName>
        <fullName evidence="2">Uncharacterized protein</fullName>
    </submittedName>
</protein>
<reference evidence="2" key="1">
    <citation type="journal article" date="2017" name="Nature">
        <title>The sunflower genome provides insights into oil metabolism, flowering and Asterid evolution.</title>
        <authorList>
            <person name="Badouin H."/>
            <person name="Gouzy J."/>
            <person name="Grassa C.J."/>
            <person name="Murat F."/>
            <person name="Staton S.E."/>
            <person name="Cottret L."/>
            <person name="Lelandais-Briere C."/>
            <person name="Owens G.L."/>
            <person name="Carrere S."/>
            <person name="Mayjonade B."/>
            <person name="Legrand L."/>
            <person name="Gill N."/>
            <person name="Kane N.C."/>
            <person name="Bowers J.E."/>
            <person name="Hubner S."/>
            <person name="Bellec A."/>
            <person name="Berard A."/>
            <person name="Berges H."/>
            <person name="Blanchet N."/>
            <person name="Boniface M.C."/>
            <person name="Brunel D."/>
            <person name="Catrice O."/>
            <person name="Chaidir N."/>
            <person name="Claudel C."/>
            <person name="Donnadieu C."/>
            <person name="Faraut T."/>
            <person name="Fievet G."/>
            <person name="Helmstetter N."/>
            <person name="King M."/>
            <person name="Knapp S.J."/>
            <person name="Lai Z."/>
            <person name="Le Paslier M.C."/>
            <person name="Lippi Y."/>
            <person name="Lorenzon L."/>
            <person name="Mandel J.R."/>
            <person name="Marage G."/>
            <person name="Marchand G."/>
            <person name="Marquand E."/>
            <person name="Bret-Mestries E."/>
            <person name="Morien E."/>
            <person name="Nambeesan S."/>
            <person name="Nguyen T."/>
            <person name="Pegot-Espagnet P."/>
            <person name="Pouilly N."/>
            <person name="Raftis F."/>
            <person name="Sallet E."/>
            <person name="Schiex T."/>
            <person name="Thomas J."/>
            <person name="Vandecasteele C."/>
            <person name="Vares D."/>
            <person name="Vear F."/>
            <person name="Vautrin S."/>
            <person name="Crespi M."/>
            <person name="Mangin B."/>
            <person name="Burke J.M."/>
            <person name="Salse J."/>
            <person name="Munos S."/>
            <person name="Vincourt P."/>
            <person name="Rieseberg L.H."/>
            <person name="Langlade N.B."/>
        </authorList>
    </citation>
    <scope>NUCLEOTIDE SEQUENCE</scope>
    <source>
        <tissue evidence="2">Leaves</tissue>
    </source>
</reference>
<keyword evidence="1" id="KW-0472">Membrane</keyword>
<reference evidence="2" key="2">
    <citation type="submission" date="2020-06" db="EMBL/GenBank/DDBJ databases">
        <title>Helianthus annuus Genome sequencing and assembly Release 2.</title>
        <authorList>
            <person name="Gouzy J."/>
            <person name="Langlade N."/>
            <person name="Munos S."/>
        </authorList>
    </citation>
    <scope>NUCLEOTIDE SEQUENCE</scope>
    <source>
        <tissue evidence="2">Leaves</tissue>
    </source>
</reference>
<accession>A0A9K3HBY1</accession>
<dbReference type="EMBL" id="MNCJ02000328">
    <property type="protein sequence ID" value="KAF5772839.1"/>
    <property type="molecule type" value="Genomic_DNA"/>
</dbReference>
<comment type="caution">
    <text evidence="2">The sequence shown here is derived from an EMBL/GenBank/DDBJ whole genome shotgun (WGS) entry which is preliminary data.</text>
</comment>
<gene>
    <name evidence="2" type="ORF">HanXRQr2_Chr13g0581951</name>
</gene>
<keyword evidence="1" id="KW-1133">Transmembrane helix</keyword>
<sequence>MLDATNRVFMPEEHPKSAIMKQLLKKTSRLAISIIVCFIYGNALRIACS</sequence>
<organism evidence="2 3">
    <name type="scientific">Helianthus annuus</name>
    <name type="common">Common sunflower</name>
    <dbReference type="NCBI Taxonomy" id="4232"/>
    <lineage>
        <taxon>Eukaryota</taxon>
        <taxon>Viridiplantae</taxon>
        <taxon>Streptophyta</taxon>
        <taxon>Embryophyta</taxon>
        <taxon>Tracheophyta</taxon>
        <taxon>Spermatophyta</taxon>
        <taxon>Magnoliopsida</taxon>
        <taxon>eudicotyledons</taxon>
        <taxon>Gunneridae</taxon>
        <taxon>Pentapetalae</taxon>
        <taxon>asterids</taxon>
        <taxon>campanulids</taxon>
        <taxon>Asterales</taxon>
        <taxon>Asteraceae</taxon>
        <taxon>Asteroideae</taxon>
        <taxon>Heliantheae alliance</taxon>
        <taxon>Heliantheae</taxon>
        <taxon>Helianthus</taxon>
    </lineage>
</organism>
<dbReference type="Proteomes" id="UP000215914">
    <property type="component" value="Unassembled WGS sequence"/>
</dbReference>
<evidence type="ECO:0000313" key="2">
    <source>
        <dbReference type="EMBL" id="KAF5772839.1"/>
    </source>
</evidence>
<proteinExistence type="predicted"/>
<dbReference type="AlphaFoldDB" id="A0A9K3HBY1"/>
<keyword evidence="1" id="KW-0812">Transmembrane</keyword>
<keyword evidence="3" id="KW-1185">Reference proteome</keyword>
<evidence type="ECO:0000256" key="1">
    <source>
        <dbReference type="SAM" id="Phobius"/>
    </source>
</evidence>
<evidence type="ECO:0000313" key="3">
    <source>
        <dbReference type="Proteomes" id="UP000215914"/>
    </source>
</evidence>
<dbReference type="Gramene" id="mRNA:HanXRQr2_Chr13g0581951">
    <property type="protein sequence ID" value="CDS:HanXRQr2_Chr13g0581951.1"/>
    <property type="gene ID" value="HanXRQr2_Chr13g0581951"/>
</dbReference>
<name>A0A9K3HBY1_HELAN</name>
<feature type="transmembrane region" description="Helical" evidence="1">
    <location>
        <begin position="30"/>
        <end position="47"/>
    </location>
</feature>